<gene>
    <name evidence="4" type="ORF">JKF63_06969</name>
</gene>
<feature type="compositionally biased region" description="Low complexity" evidence="2">
    <location>
        <begin position="592"/>
        <end position="608"/>
    </location>
</feature>
<evidence type="ECO:0000313" key="4">
    <source>
        <dbReference type="EMBL" id="KAG5510076.1"/>
    </source>
</evidence>
<feature type="compositionally biased region" description="Low complexity" evidence="2">
    <location>
        <begin position="558"/>
        <end position="578"/>
    </location>
</feature>
<feature type="compositionally biased region" description="Polar residues" evidence="2">
    <location>
        <begin position="673"/>
        <end position="684"/>
    </location>
</feature>
<feature type="coiled-coil region" evidence="1">
    <location>
        <begin position="105"/>
        <end position="167"/>
    </location>
</feature>
<feature type="domain" description="Myotubularin-related 12-like C-terminal" evidence="3">
    <location>
        <begin position="9"/>
        <end position="131"/>
    </location>
</feature>
<dbReference type="Pfam" id="PF12578">
    <property type="entry name" value="3-PAP"/>
    <property type="match status" value="1"/>
</dbReference>
<dbReference type="RefSeq" id="XP_067758925.1">
    <property type="nucleotide sequence ID" value="XM_067902916.1"/>
</dbReference>
<feature type="compositionally biased region" description="Polar residues" evidence="2">
    <location>
        <begin position="521"/>
        <end position="543"/>
    </location>
</feature>
<dbReference type="EMBL" id="JAFJZO010000011">
    <property type="protein sequence ID" value="KAG5510076.1"/>
    <property type="molecule type" value="Genomic_DNA"/>
</dbReference>
<dbReference type="OrthoDB" id="267648at2759"/>
<dbReference type="KEGG" id="phet:94292993"/>
<feature type="compositionally biased region" description="Polar residues" evidence="2">
    <location>
        <begin position="239"/>
        <end position="252"/>
    </location>
</feature>
<reference evidence="4 5" key="1">
    <citation type="submission" date="2021-02" db="EMBL/GenBank/DDBJ databases">
        <title>Porcisia hertigi Genome sequencing and assembly.</title>
        <authorList>
            <person name="Almutairi H."/>
            <person name="Gatherer D."/>
        </authorList>
    </citation>
    <scope>NUCLEOTIDE SEQUENCE [LARGE SCALE GENOMIC DNA]</scope>
    <source>
        <strain evidence="4 5">C119</strain>
    </source>
</reference>
<feature type="region of interest" description="Disordered" evidence="2">
    <location>
        <begin position="184"/>
        <end position="252"/>
    </location>
</feature>
<feature type="compositionally biased region" description="Polar residues" evidence="2">
    <location>
        <begin position="477"/>
        <end position="492"/>
    </location>
</feature>
<evidence type="ECO:0000259" key="3">
    <source>
        <dbReference type="Pfam" id="PF12578"/>
    </source>
</evidence>
<proteinExistence type="predicted"/>
<dbReference type="Proteomes" id="UP000674318">
    <property type="component" value="Unassembled WGS sequence"/>
</dbReference>
<sequence length="713" mass="77059">MPSTLAHDLQQFRYVTAPANPLPWPHVRHVSVPELRHEAPDLPLMANLISGLCDCDVSLKEIREHNDADILQLLQVFQACLQFALWSQNILKEKLVEVQSTHAAKRVSAQQLENLEKRHHALEREMEATRKERDTLSLGTANLRTSLLQMETTIKLQERQLRQERIRSTELVAKLEKALCSQASAGPLVSRPGLPHPQEPQQRPGRNRHTSRSPPTRPRKKAAAAYNYSWPPTHDADTQRVSTASLASDTSYGDSCLPAEDLTGARSYVPRPCDSLDPPPPSFLDWRTLVRYIIHEEQKTHAWSSVQASPFAKEAVSASGMTSEKPISEKDVLTPAAPHTQEQVQSFLQELTAGITKDITEFTNAAVTRAEEVVRAVTQQRMEEAAEAQRSMMAEMRATFSSLAAELKADKQKEDAAPLPLTSTASVPTATSGVPSAHLRPAPSSPTMGSSAKRNSVAVTSLVSSQGPSSALALPTGASSTNDSKPISSVPQVSASALPPSIVSSPPSSYLNSFLTTSAPQGSLKTSRIAHNSGSKPQASLPSFSPDILRTPPTSEHSNSAAPSDADSDSSRSVTSLPPDEDVQQAGVSTRSMDNPSSDSPSDSYQSSVEEKDAAVPAVHAYSRVLTRPSSPPPVYPNRTPTPAPVSVPPGPPSNSTGQRTGNLQHSTRSDMSEISSHGSSQMLRETRAQLQALLDEEKETEAHRPPHVSFTV</sequence>
<feature type="compositionally biased region" description="Polar residues" evidence="2">
    <location>
        <begin position="421"/>
        <end position="434"/>
    </location>
</feature>
<comment type="caution">
    <text evidence="4">The sequence shown here is derived from an EMBL/GenBank/DDBJ whole genome shotgun (WGS) entry which is preliminary data.</text>
</comment>
<accession>A0A836IEU5</accession>
<evidence type="ECO:0000256" key="1">
    <source>
        <dbReference type="SAM" id="Coils"/>
    </source>
</evidence>
<name>A0A836IEU5_9TRYP</name>
<feature type="region of interest" description="Disordered" evidence="2">
    <location>
        <begin position="521"/>
        <end position="692"/>
    </location>
</feature>
<feature type="region of interest" description="Disordered" evidence="2">
    <location>
        <begin position="409"/>
        <end position="492"/>
    </location>
</feature>
<organism evidence="4 5">
    <name type="scientific">Porcisia hertigi</name>
    <dbReference type="NCBI Taxonomy" id="2761500"/>
    <lineage>
        <taxon>Eukaryota</taxon>
        <taxon>Discoba</taxon>
        <taxon>Euglenozoa</taxon>
        <taxon>Kinetoplastea</taxon>
        <taxon>Metakinetoplastina</taxon>
        <taxon>Trypanosomatida</taxon>
        <taxon>Trypanosomatidae</taxon>
        <taxon>Leishmaniinae</taxon>
        <taxon>Porcisia</taxon>
    </lineage>
</organism>
<dbReference type="GeneID" id="94292993"/>
<dbReference type="AlphaFoldDB" id="A0A836IEU5"/>
<evidence type="ECO:0000313" key="5">
    <source>
        <dbReference type="Proteomes" id="UP000674318"/>
    </source>
</evidence>
<feature type="compositionally biased region" description="Polar residues" evidence="2">
    <location>
        <begin position="445"/>
        <end position="469"/>
    </location>
</feature>
<protein>
    <recommendedName>
        <fullName evidence="3">Myotubularin-related 12-like C-terminal domain-containing protein</fullName>
    </recommendedName>
</protein>
<keyword evidence="5" id="KW-1185">Reference proteome</keyword>
<feature type="compositionally biased region" description="Pro residues" evidence="2">
    <location>
        <begin position="630"/>
        <end position="653"/>
    </location>
</feature>
<keyword evidence="1" id="KW-0175">Coiled coil</keyword>
<feature type="compositionally biased region" description="Basic residues" evidence="2">
    <location>
        <begin position="205"/>
        <end position="222"/>
    </location>
</feature>
<evidence type="ECO:0000256" key="2">
    <source>
        <dbReference type="SAM" id="MobiDB-lite"/>
    </source>
</evidence>
<dbReference type="InterPro" id="IPR022587">
    <property type="entry name" value="MTMR12-like_C"/>
</dbReference>